<accession>A0ABV9DZM4</accession>
<keyword evidence="3" id="KW-1185">Reference proteome</keyword>
<dbReference type="Proteomes" id="UP001595923">
    <property type="component" value="Unassembled WGS sequence"/>
</dbReference>
<evidence type="ECO:0000313" key="2">
    <source>
        <dbReference type="EMBL" id="MFC4563374.1"/>
    </source>
</evidence>
<dbReference type="RefSeq" id="WP_378575567.1">
    <property type="nucleotide sequence ID" value="NZ_JBHSFQ010000015.1"/>
</dbReference>
<evidence type="ECO:0000313" key="3">
    <source>
        <dbReference type="Proteomes" id="UP001595923"/>
    </source>
</evidence>
<name>A0ABV9DZM4_9ACTN</name>
<keyword evidence="1" id="KW-1133">Transmembrane helix</keyword>
<gene>
    <name evidence="2" type="ORF">ACFO4E_16035</name>
</gene>
<comment type="caution">
    <text evidence="2">The sequence shown here is derived from an EMBL/GenBank/DDBJ whole genome shotgun (WGS) entry which is preliminary data.</text>
</comment>
<dbReference type="EMBL" id="JBHSFQ010000015">
    <property type="protein sequence ID" value="MFC4563374.1"/>
    <property type="molecule type" value="Genomic_DNA"/>
</dbReference>
<keyword evidence="1" id="KW-0472">Membrane</keyword>
<proteinExistence type="predicted"/>
<evidence type="ECO:0000256" key="1">
    <source>
        <dbReference type="SAM" id="Phobius"/>
    </source>
</evidence>
<feature type="transmembrane region" description="Helical" evidence="1">
    <location>
        <begin position="87"/>
        <end position="106"/>
    </location>
</feature>
<sequence length="107" mass="10995">MIVWRGWGILVLLIAAVLGGPATLLAEVLLGPELMNFGTAGGLAVAGVVVFFAGSRLNAPHPGYDPRTGAPVMAGGGHTFFFVPMQYWGFVLLAASLVTTVVTLLGA</sequence>
<reference evidence="3" key="1">
    <citation type="journal article" date="2019" name="Int. J. Syst. Evol. Microbiol.">
        <title>The Global Catalogue of Microorganisms (GCM) 10K type strain sequencing project: providing services to taxonomists for standard genome sequencing and annotation.</title>
        <authorList>
            <consortium name="The Broad Institute Genomics Platform"/>
            <consortium name="The Broad Institute Genome Sequencing Center for Infectious Disease"/>
            <person name="Wu L."/>
            <person name="Ma J."/>
        </authorList>
    </citation>
    <scope>NUCLEOTIDE SEQUENCE [LARGE SCALE GENOMIC DNA]</scope>
    <source>
        <strain evidence="3">XZYJ18</strain>
    </source>
</reference>
<organism evidence="2 3">
    <name type="scientific">Nocardiopsis mangrovi</name>
    <dbReference type="NCBI Taxonomy" id="1179818"/>
    <lineage>
        <taxon>Bacteria</taxon>
        <taxon>Bacillati</taxon>
        <taxon>Actinomycetota</taxon>
        <taxon>Actinomycetes</taxon>
        <taxon>Streptosporangiales</taxon>
        <taxon>Nocardiopsidaceae</taxon>
        <taxon>Nocardiopsis</taxon>
    </lineage>
</organism>
<protein>
    <submittedName>
        <fullName evidence="2">Uncharacterized protein</fullName>
    </submittedName>
</protein>
<keyword evidence="1" id="KW-0812">Transmembrane</keyword>